<name>A0ABV5LQR4_9ACTN</name>
<evidence type="ECO:0000313" key="5">
    <source>
        <dbReference type="EMBL" id="MFB9376411.1"/>
    </source>
</evidence>
<evidence type="ECO:0000256" key="3">
    <source>
        <dbReference type="SAM" id="MobiDB-lite"/>
    </source>
</evidence>
<dbReference type="InterPro" id="IPR020904">
    <property type="entry name" value="Sc_DH/Rdtase_CS"/>
</dbReference>
<evidence type="ECO:0000313" key="6">
    <source>
        <dbReference type="Proteomes" id="UP001589748"/>
    </source>
</evidence>
<dbReference type="PROSITE" id="PS00061">
    <property type="entry name" value="ADH_SHORT"/>
    <property type="match status" value="1"/>
</dbReference>
<organism evidence="5 6">
    <name type="scientific">Kineococcus gynurae</name>
    <dbReference type="NCBI Taxonomy" id="452979"/>
    <lineage>
        <taxon>Bacteria</taxon>
        <taxon>Bacillati</taxon>
        <taxon>Actinomycetota</taxon>
        <taxon>Actinomycetes</taxon>
        <taxon>Kineosporiales</taxon>
        <taxon>Kineosporiaceae</taxon>
        <taxon>Kineococcus</taxon>
    </lineage>
</organism>
<dbReference type="InterPro" id="IPR036291">
    <property type="entry name" value="NAD(P)-bd_dom_sf"/>
</dbReference>
<keyword evidence="6" id="KW-1185">Reference proteome</keyword>
<reference evidence="5 6" key="1">
    <citation type="submission" date="2024-09" db="EMBL/GenBank/DDBJ databases">
        <authorList>
            <person name="Sun Q."/>
            <person name="Mori K."/>
        </authorList>
    </citation>
    <scope>NUCLEOTIDE SEQUENCE [LARGE SCALE GENOMIC DNA]</scope>
    <source>
        <strain evidence="5 6">TISTR 1856</strain>
    </source>
</reference>
<gene>
    <name evidence="5" type="primary">fabG</name>
    <name evidence="5" type="ORF">ACFFVI_05475</name>
</gene>
<dbReference type="PRINTS" id="PR00081">
    <property type="entry name" value="GDHRDH"/>
</dbReference>
<dbReference type="Gene3D" id="3.40.50.720">
    <property type="entry name" value="NAD(P)-binding Rossmann-like Domain"/>
    <property type="match status" value="1"/>
</dbReference>
<sequence length="252" mass="25917">MPAAESQTDPAVTDPSSPARTPRSVLVTGGNRGIGLAVARAFAARGDRVAVTSRSGEAPEGLFAVAADVTDSASLDAAFSAVEAEQGPVEVLVANAGITKDQLLMRMSEDDFDAVIDTNLAGAWRCARRATKNMMRAKHGRIVFVSSVVGLYGSPGQSNYAASKAGLVGLARSVARELGGRGITANVVAPGFIETEMTRVLPEATQADYRSRIPAGSFGAVEDVARAVLFLADNGYVNGAVLPVDGGLGMGH</sequence>
<evidence type="ECO:0000256" key="1">
    <source>
        <dbReference type="ARBA" id="ARBA00006484"/>
    </source>
</evidence>
<dbReference type="NCBIfam" id="NF009466">
    <property type="entry name" value="PRK12826.1-2"/>
    <property type="match status" value="1"/>
</dbReference>
<dbReference type="EMBL" id="JBHMDM010000003">
    <property type="protein sequence ID" value="MFB9376411.1"/>
    <property type="molecule type" value="Genomic_DNA"/>
</dbReference>
<comment type="caution">
    <text evidence="5">The sequence shown here is derived from an EMBL/GenBank/DDBJ whole genome shotgun (WGS) entry which is preliminary data.</text>
</comment>
<dbReference type="EC" id="1.1.1.100" evidence="5"/>
<dbReference type="SUPFAM" id="SSF51735">
    <property type="entry name" value="NAD(P)-binding Rossmann-fold domains"/>
    <property type="match status" value="1"/>
</dbReference>
<accession>A0ABV5LQR4</accession>
<comment type="similarity">
    <text evidence="1">Belongs to the short-chain dehydrogenases/reductases (SDR) family.</text>
</comment>
<feature type="region of interest" description="Disordered" evidence="3">
    <location>
        <begin position="1"/>
        <end position="26"/>
    </location>
</feature>
<dbReference type="Proteomes" id="UP001589748">
    <property type="component" value="Unassembled WGS sequence"/>
</dbReference>
<dbReference type="Pfam" id="PF13561">
    <property type="entry name" value="adh_short_C2"/>
    <property type="match status" value="1"/>
</dbReference>
<dbReference type="RefSeq" id="WP_380138384.1">
    <property type="nucleotide sequence ID" value="NZ_JBHLUI010000009.1"/>
</dbReference>
<dbReference type="InterPro" id="IPR002347">
    <property type="entry name" value="SDR_fam"/>
</dbReference>
<dbReference type="InterPro" id="IPR057326">
    <property type="entry name" value="KR_dom"/>
</dbReference>
<dbReference type="SMART" id="SM00822">
    <property type="entry name" value="PKS_KR"/>
    <property type="match status" value="1"/>
</dbReference>
<protein>
    <submittedName>
        <fullName evidence="5">3-oxoacyl-ACP reductase FabG</fullName>
        <ecNumber evidence="5">1.1.1.100</ecNumber>
    </submittedName>
</protein>
<feature type="compositionally biased region" description="Polar residues" evidence="3">
    <location>
        <begin position="1"/>
        <end position="19"/>
    </location>
</feature>
<evidence type="ECO:0000256" key="2">
    <source>
        <dbReference type="ARBA" id="ARBA00023002"/>
    </source>
</evidence>
<feature type="domain" description="Ketoreductase" evidence="4">
    <location>
        <begin position="23"/>
        <end position="196"/>
    </location>
</feature>
<dbReference type="PRINTS" id="PR00080">
    <property type="entry name" value="SDRFAMILY"/>
</dbReference>
<dbReference type="PANTHER" id="PTHR42760:SF133">
    <property type="entry name" value="3-OXOACYL-[ACYL-CARRIER-PROTEIN] REDUCTASE"/>
    <property type="match status" value="1"/>
</dbReference>
<dbReference type="GO" id="GO:0004316">
    <property type="term" value="F:3-oxoacyl-[acyl-carrier-protein] reductase (NADPH) activity"/>
    <property type="evidence" value="ECO:0007669"/>
    <property type="project" value="UniProtKB-EC"/>
</dbReference>
<keyword evidence="2 5" id="KW-0560">Oxidoreductase</keyword>
<dbReference type="PANTHER" id="PTHR42760">
    <property type="entry name" value="SHORT-CHAIN DEHYDROGENASES/REDUCTASES FAMILY MEMBER"/>
    <property type="match status" value="1"/>
</dbReference>
<proteinExistence type="inferred from homology"/>
<evidence type="ECO:0000259" key="4">
    <source>
        <dbReference type="SMART" id="SM00822"/>
    </source>
</evidence>